<feature type="transmembrane region" description="Helical" evidence="15">
    <location>
        <begin position="376"/>
        <end position="397"/>
    </location>
</feature>
<evidence type="ECO:0000256" key="15">
    <source>
        <dbReference type="SAM" id="Phobius"/>
    </source>
</evidence>
<dbReference type="RefSeq" id="WP_062065210.1">
    <property type="nucleotide sequence ID" value="NZ_CP013264.1"/>
</dbReference>
<dbReference type="GO" id="GO:0015627">
    <property type="term" value="C:type II protein secretion system complex"/>
    <property type="evidence" value="ECO:0007669"/>
    <property type="project" value="InterPro"/>
</dbReference>
<dbReference type="EMBL" id="CP013264">
    <property type="protein sequence ID" value="ALR21043.1"/>
    <property type="molecule type" value="Genomic_DNA"/>
</dbReference>
<dbReference type="NCBIfam" id="TIGR02120">
    <property type="entry name" value="GspF"/>
    <property type="match status" value="1"/>
</dbReference>
<dbReference type="KEGG" id="sbd:ATN00_12785"/>
<dbReference type="Proteomes" id="UP000056968">
    <property type="component" value="Chromosome"/>
</dbReference>
<dbReference type="InterPro" id="IPR018076">
    <property type="entry name" value="T2SS_GspF_dom"/>
</dbReference>
<proteinExistence type="inferred from homology"/>
<evidence type="ECO:0000313" key="18">
    <source>
        <dbReference type="Proteomes" id="UP000056968"/>
    </source>
</evidence>
<keyword evidence="5" id="KW-1003">Cell membrane</keyword>
<keyword evidence="7 14" id="KW-0812">Transmembrane</keyword>
<evidence type="ECO:0000256" key="1">
    <source>
        <dbReference type="ARBA" id="ARBA00002684"/>
    </source>
</evidence>
<evidence type="ECO:0000256" key="10">
    <source>
        <dbReference type="ARBA" id="ARBA00022927"/>
    </source>
</evidence>
<feature type="domain" description="Type II secretion system protein GspF" evidence="16">
    <location>
        <begin position="274"/>
        <end position="395"/>
    </location>
</feature>
<evidence type="ECO:0000256" key="6">
    <source>
        <dbReference type="ARBA" id="ARBA00022519"/>
    </source>
</evidence>
<dbReference type="PANTHER" id="PTHR30012">
    <property type="entry name" value="GENERAL SECRETION PATHWAY PROTEIN"/>
    <property type="match status" value="1"/>
</dbReference>
<gene>
    <name evidence="17" type="ORF">ATN00_12785</name>
</gene>
<dbReference type="STRING" id="1332080.ATN00_12785"/>
<dbReference type="Pfam" id="PF00482">
    <property type="entry name" value="T2SSF"/>
    <property type="match status" value="2"/>
</dbReference>
<organism evidence="17 18">
    <name type="scientific">Sphingobium baderi</name>
    <dbReference type="NCBI Taxonomy" id="1332080"/>
    <lineage>
        <taxon>Bacteria</taxon>
        <taxon>Pseudomonadati</taxon>
        <taxon>Pseudomonadota</taxon>
        <taxon>Alphaproteobacteria</taxon>
        <taxon>Sphingomonadales</taxon>
        <taxon>Sphingomonadaceae</taxon>
        <taxon>Sphingobium</taxon>
    </lineage>
</organism>
<keyword evidence="10" id="KW-0653">Protein transport</keyword>
<evidence type="ECO:0000313" key="17">
    <source>
        <dbReference type="EMBL" id="ALR21043.1"/>
    </source>
</evidence>
<comment type="similarity">
    <text evidence="3 14">Belongs to the GSP F family.</text>
</comment>
<dbReference type="GO" id="GO:0015628">
    <property type="term" value="P:protein secretion by the type II secretion system"/>
    <property type="evidence" value="ECO:0007669"/>
    <property type="project" value="InterPro"/>
</dbReference>
<dbReference type="GO" id="GO:0005886">
    <property type="term" value="C:plasma membrane"/>
    <property type="evidence" value="ECO:0007669"/>
    <property type="project" value="UniProtKB-SubCell"/>
</dbReference>
<evidence type="ECO:0000256" key="13">
    <source>
        <dbReference type="ARBA" id="ARBA00030750"/>
    </source>
</evidence>
<comment type="subcellular location">
    <subcellularLocation>
        <location evidence="2 14">Cell inner membrane</location>
        <topology evidence="2 14">Multi-pass membrane protein</topology>
    </subcellularLocation>
</comment>
<feature type="domain" description="Type II secretion system protein GspF" evidence="16">
    <location>
        <begin position="71"/>
        <end position="193"/>
    </location>
</feature>
<keyword evidence="6" id="KW-0997">Cell inner membrane</keyword>
<evidence type="ECO:0000256" key="2">
    <source>
        <dbReference type="ARBA" id="ARBA00004429"/>
    </source>
</evidence>
<evidence type="ECO:0000256" key="4">
    <source>
        <dbReference type="ARBA" id="ARBA00022448"/>
    </source>
</evidence>
<feature type="transmembrane region" description="Helical" evidence="15">
    <location>
        <begin position="212"/>
        <end position="239"/>
    </location>
</feature>
<sequence>MAEYDYIAIDPAGKERKGSVKAETVEDARARLDARKLFIVRIEPGTVEAARKRAGLALRTPRLSAKELTLFTRQLSTLVQVSPLEEALRTIGRQSEQDHVRAIVGKVHAGVLEGRRLADALAAEPKSFPPLYRAMISAGESSGSLPTIMERLSDLMERQAVIRSKVLTAIAYPSVLAIFAVCVVAALMIFVVPKVVEQFDTVGQALPLLTRMVMGVSAFLASYWWLLLILMGLGGFAFWRALRHEGFRYRFDATLLRLPLLGRLIRDLHAARMARTLSTMVASRLPLMEGLSLTTQTVHNRVLRQASEQIVEAIRGGGSLSAALRRAGVFPPLLVYLAASGESAGRLDTMLERAADYLEREFDSFTSAALAMLEPIIIIAMGGIVAVIILSILLPILQLQSLTGA</sequence>
<comment type="function">
    <text evidence="1">Component of the type II secretion system inner membrane complex required for the energy-dependent secretion of extracellular factors such as proteases and toxins from the periplasm.</text>
</comment>
<dbReference type="InterPro" id="IPR003004">
    <property type="entry name" value="GspF/PilC"/>
</dbReference>
<evidence type="ECO:0000256" key="7">
    <source>
        <dbReference type="ARBA" id="ARBA00022692"/>
    </source>
</evidence>
<dbReference type="InterPro" id="IPR001992">
    <property type="entry name" value="T2SS_GspF/T4SS_PilC_CS"/>
</dbReference>
<dbReference type="InterPro" id="IPR011850">
    <property type="entry name" value="T2SS_GspF"/>
</dbReference>
<keyword evidence="4 14" id="KW-0813">Transport</keyword>
<dbReference type="PRINTS" id="PR00812">
    <property type="entry name" value="BCTERIALGSPF"/>
</dbReference>
<keyword evidence="9" id="KW-0106">Calcium</keyword>
<feature type="transmembrane region" description="Helical" evidence="15">
    <location>
        <begin position="166"/>
        <end position="192"/>
    </location>
</feature>
<dbReference type="PROSITE" id="PS00874">
    <property type="entry name" value="T2SP_F"/>
    <property type="match status" value="1"/>
</dbReference>
<reference evidence="17 18" key="1">
    <citation type="submission" date="2015-11" db="EMBL/GenBank/DDBJ databases">
        <title>A Two-component Flavoprotein Monooxygenase System MeaXY Responsible for para-Hydroxylation of 2-Methyl-6-ethylaniline and 2,6-Diethylaniline in Sphingobium baderi DE-13.</title>
        <authorList>
            <person name="Cheng M."/>
            <person name="Meng Q."/>
            <person name="Yang Y."/>
            <person name="Chu C."/>
            <person name="Yan X."/>
            <person name="He J."/>
            <person name="Li S."/>
        </authorList>
    </citation>
    <scope>NUCLEOTIDE SEQUENCE [LARGE SCALE GENOMIC DNA]</scope>
    <source>
        <strain evidence="17 18">DE-13</strain>
    </source>
</reference>
<evidence type="ECO:0000256" key="3">
    <source>
        <dbReference type="ARBA" id="ARBA00005745"/>
    </source>
</evidence>
<keyword evidence="12 15" id="KW-0472">Membrane</keyword>
<dbReference type="GO" id="GO:0046872">
    <property type="term" value="F:metal ion binding"/>
    <property type="evidence" value="ECO:0007669"/>
    <property type="project" value="UniProtKB-KW"/>
</dbReference>
<keyword evidence="8" id="KW-0479">Metal-binding</keyword>
<name>A0A0S3F061_9SPHN</name>
<evidence type="ECO:0000256" key="14">
    <source>
        <dbReference type="RuleBase" id="RU003923"/>
    </source>
</evidence>
<accession>A0A0S3F061</accession>
<evidence type="ECO:0000256" key="5">
    <source>
        <dbReference type="ARBA" id="ARBA00022475"/>
    </source>
</evidence>
<evidence type="ECO:0000256" key="8">
    <source>
        <dbReference type="ARBA" id="ARBA00022723"/>
    </source>
</evidence>
<dbReference type="Gene3D" id="1.20.81.30">
    <property type="entry name" value="Type II secretion system (T2SS), domain F"/>
    <property type="match status" value="2"/>
</dbReference>
<dbReference type="PANTHER" id="PTHR30012:SF0">
    <property type="entry name" value="TYPE II SECRETION SYSTEM PROTEIN F-RELATED"/>
    <property type="match status" value="1"/>
</dbReference>
<dbReference type="InterPro" id="IPR042094">
    <property type="entry name" value="T2SS_GspF_sf"/>
</dbReference>
<evidence type="ECO:0000256" key="12">
    <source>
        <dbReference type="ARBA" id="ARBA00023136"/>
    </source>
</evidence>
<keyword evidence="18" id="KW-1185">Reference proteome</keyword>
<evidence type="ECO:0000256" key="11">
    <source>
        <dbReference type="ARBA" id="ARBA00022989"/>
    </source>
</evidence>
<evidence type="ECO:0000256" key="9">
    <source>
        <dbReference type="ARBA" id="ARBA00022837"/>
    </source>
</evidence>
<evidence type="ECO:0000259" key="16">
    <source>
        <dbReference type="Pfam" id="PF00482"/>
    </source>
</evidence>
<protein>
    <recommendedName>
        <fullName evidence="13">General secretion pathway protein F</fullName>
    </recommendedName>
</protein>
<keyword evidence="11 15" id="KW-1133">Transmembrane helix</keyword>
<dbReference type="AlphaFoldDB" id="A0A0S3F061"/>
<dbReference type="OrthoDB" id="9805682at2"/>
<dbReference type="FunFam" id="1.20.81.30:FF:000001">
    <property type="entry name" value="Type II secretion system protein F"/>
    <property type="match status" value="2"/>
</dbReference>